<feature type="compositionally biased region" description="Polar residues" evidence="1">
    <location>
        <begin position="5076"/>
        <end position="5086"/>
    </location>
</feature>
<dbReference type="PANTHER" id="PTHR40641">
    <property type="entry name" value="INVOLUCRIN REPEAT PROTEIN (AFU_ORTHOLOGUE AFUA_2G08060)"/>
    <property type="match status" value="1"/>
</dbReference>
<feature type="compositionally biased region" description="Low complexity" evidence="1">
    <location>
        <begin position="3583"/>
        <end position="3592"/>
    </location>
</feature>
<feature type="compositionally biased region" description="Basic residues" evidence="1">
    <location>
        <begin position="5100"/>
        <end position="5112"/>
    </location>
</feature>
<feature type="compositionally biased region" description="Basic residues" evidence="1">
    <location>
        <begin position="4394"/>
        <end position="4404"/>
    </location>
</feature>
<feature type="compositionally biased region" description="Basic residues" evidence="1">
    <location>
        <begin position="3202"/>
        <end position="3212"/>
    </location>
</feature>
<feature type="compositionally biased region" description="Basic and acidic residues" evidence="1">
    <location>
        <begin position="1234"/>
        <end position="1263"/>
    </location>
</feature>
<dbReference type="STRING" id="576137.A0A1L7WDK1"/>
<feature type="region of interest" description="Disordered" evidence="1">
    <location>
        <begin position="744"/>
        <end position="786"/>
    </location>
</feature>
<feature type="compositionally biased region" description="Basic residues" evidence="1">
    <location>
        <begin position="2645"/>
        <end position="2655"/>
    </location>
</feature>
<feature type="compositionally biased region" description="Basic and acidic residues" evidence="1">
    <location>
        <begin position="43"/>
        <end position="62"/>
    </location>
</feature>
<feature type="compositionally biased region" description="Basic and acidic residues" evidence="1">
    <location>
        <begin position="1648"/>
        <end position="1666"/>
    </location>
</feature>
<feature type="compositionally biased region" description="Basic residues" evidence="1">
    <location>
        <begin position="4193"/>
        <end position="4203"/>
    </location>
</feature>
<feature type="compositionally biased region" description="Basic and acidic residues" evidence="1">
    <location>
        <begin position="4356"/>
        <end position="4372"/>
    </location>
</feature>
<keyword evidence="3" id="KW-1185">Reference proteome</keyword>
<dbReference type="Proteomes" id="UP000184330">
    <property type="component" value="Unassembled WGS sequence"/>
</dbReference>
<feature type="compositionally biased region" description="Basic and acidic residues" evidence="1">
    <location>
        <begin position="1422"/>
        <end position="1444"/>
    </location>
</feature>
<feature type="compositionally biased region" description="Basic and acidic residues" evidence="1">
    <location>
        <begin position="5711"/>
        <end position="5722"/>
    </location>
</feature>
<feature type="compositionally biased region" description="Basic and acidic residues" evidence="1">
    <location>
        <begin position="5657"/>
        <end position="5681"/>
    </location>
</feature>
<evidence type="ECO:0000313" key="2">
    <source>
        <dbReference type="EMBL" id="CZR50860.1"/>
    </source>
</evidence>
<feature type="compositionally biased region" description="Basic residues" evidence="1">
    <location>
        <begin position="2959"/>
        <end position="2972"/>
    </location>
</feature>
<feature type="region of interest" description="Disordered" evidence="1">
    <location>
        <begin position="345"/>
        <end position="378"/>
    </location>
</feature>
<feature type="compositionally biased region" description="Polar residues" evidence="1">
    <location>
        <begin position="2176"/>
        <end position="2187"/>
    </location>
</feature>
<feature type="compositionally biased region" description="Basic residues" evidence="1">
    <location>
        <begin position="3081"/>
        <end position="3092"/>
    </location>
</feature>
<feature type="compositionally biased region" description="Basic and acidic residues" evidence="1">
    <location>
        <begin position="3501"/>
        <end position="3534"/>
    </location>
</feature>
<feature type="compositionally biased region" description="Polar residues" evidence="1">
    <location>
        <begin position="6441"/>
        <end position="6456"/>
    </location>
</feature>
<feature type="compositionally biased region" description="Basic and acidic residues" evidence="1">
    <location>
        <begin position="5178"/>
        <end position="5195"/>
    </location>
</feature>
<feature type="compositionally biased region" description="Basic residues" evidence="1">
    <location>
        <begin position="4458"/>
        <end position="4468"/>
    </location>
</feature>
<feature type="compositionally biased region" description="Basic and acidic residues" evidence="1">
    <location>
        <begin position="3593"/>
        <end position="3605"/>
    </location>
</feature>
<feature type="compositionally biased region" description="Basic and acidic residues" evidence="1">
    <location>
        <begin position="146"/>
        <end position="188"/>
    </location>
</feature>
<feature type="compositionally biased region" description="Polar residues" evidence="1">
    <location>
        <begin position="4001"/>
        <end position="4013"/>
    </location>
</feature>
<feature type="compositionally biased region" description="Basic residues" evidence="1">
    <location>
        <begin position="3969"/>
        <end position="3979"/>
    </location>
</feature>
<evidence type="ECO:0008006" key="4">
    <source>
        <dbReference type="Google" id="ProtNLM"/>
    </source>
</evidence>
<feature type="compositionally biased region" description="Basic residues" evidence="1">
    <location>
        <begin position="3322"/>
        <end position="3331"/>
    </location>
</feature>
<feature type="compositionally biased region" description="Basic and acidic residues" evidence="1">
    <location>
        <begin position="2927"/>
        <end position="2941"/>
    </location>
</feature>
<feature type="region of interest" description="Disordered" evidence="1">
    <location>
        <begin position="2016"/>
        <end position="3797"/>
    </location>
</feature>
<feature type="compositionally biased region" description="Basic residues" evidence="1">
    <location>
        <begin position="100"/>
        <end position="111"/>
    </location>
</feature>
<feature type="compositionally biased region" description="Basic residues" evidence="1">
    <location>
        <begin position="3888"/>
        <end position="3899"/>
    </location>
</feature>
<feature type="compositionally biased region" description="Acidic residues" evidence="1">
    <location>
        <begin position="3635"/>
        <end position="3646"/>
    </location>
</feature>
<feature type="region of interest" description="Disordered" evidence="1">
    <location>
        <begin position="5445"/>
        <end position="5844"/>
    </location>
</feature>
<feature type="compositionally biased region" description="Basic residues" evidence="1">
    <location>
        <begin position="5270"/>
        <end position="5281"/>
    </location>
</feature>
<feature type="compositionally biased region" description="Basic and acidic residues" evidence="1">
    <location>
        <begin position="982"/>
        <end position="1015"/>
    </location>
</feature>
<feature type="compositionally biased region" description="Basic residues" evidence="1">
    <location>
        <begin position="3377"/>
        <end position="3390"/>
    </location>
</feature>
<feature type="region of interest" description="Disordered" evidence="1">
    <location>
        <begin position="5969"/>
        <end position="5992"/>
    </location>
</feature>
<feature type="compositionally biased region" description="Basic and acidic residues" evidence="1">
    <location>
        <begin position="888"/>
        <end position="899"/>
    </location>
</feature>
<evidence type="ECO:0000256" key="1">
    <source>
        <dbReference type="SAM" id="MobiDB-lite"/>
    </source>
</evidence>
<feature type="compositionally biased region" description="Basic and acidic residues" evidence="1">
    <location>
        <begin position="1322"/>
        <end position="1348"/>
    </location>
</feature>
<feature type="compositionally biased region" description="Basic and acidic residues" evidence="1">
    <location>
        <begin position="1555"/>
        <end position="1580"/>
    </location>
</feature>
<feature type="compositionally biased region" description="Basic residues" evidence="1">
    <location>
        <begin position="3142"/>
        <end position="3151"/>
    </location>
</feature>
<feature type="compositionally biased region" description="Basic and acidic residues" evidence="1">
    <location>
        <begin position="1395"/>
        <end position="1412"/>
    </location>
</feature>
<feature type="compositionally biased region" description="Basic residues" evidence="1">
    <location>
        <begin position="4048"/>
        <end position="4058"/>
    </location>
</feature>
<feature type="compositionally biased region" description="Basic and acidic residues" evidence="1">
    <location>
        <begin position="691"/>
        <end position="719"/>
    </location>
</feature>
<feature type="compositionally biased region" description="Basic residues" evidence="1">
    <location>
        <begin position="4927"/>
        <end position="4938"/>
    </location>
</feature>
<feature type="compositionally biased region" description="Polar residues" evidence="1">
    <location>
        <begin position="2283"/>
        <end position="2296"/>
    </location>
</feature>
<feature type="compositionally biased region" description="Basic residues" evidence="1">
    <location>
        <begin position="2160"/>
        <end position="2173"/>
    </location>
</feature>
<feature type="region of interest" description="Disordered" evidence="1">
    <location>
        <begin position="225"/>
        <end position="278"/>
    </location>
</feature>
<feature type="compositionally biased region" description="Basic residues" evidence="1">
    <location>
        <begin position="3262"/>
        <end position="3272"/>
    </location>
</feature>
<feature type="compositionally biased region" description="Low complexity" evidence="1">
    <location>
        <begin position="5117"/>
        <end position="5127"/>
    </location>
</feature>
<dbReference type="OrthoDB" id="5365701at2759"/>
<name>A0A1L7WDK1_9HELO</name>
<feature type="compositionally biased region" description="Polar residues" evidence="1">
    <location>
        <begin position="2911"/>
        <end position="2926"/>
    </location>
</feature>
<feature type="compositionally biased region" description="Basic and acidic residues" evidence="1">
    <location>
        <begin position="5563"/>
        <end position="5583"/>
    </location>
</feature>
<feature type="compositionally biased region" description="Basic and acidic residues" evidence="1">
    <location>
        <begin position="1787"/>
        <end position="1798"/>
    </location>
</feature>
<feature type="compositionally biased region" description="Polar residues" evidence="1">
    <location>
        <begin position="4570"/>
        <end position="4581"/>
    </location>
</feature>
<feature type="compositionally biased region" description="Basic and acidic residues" evidence="1">
    <location>
        <begin position="1483"/>
        <end position="1493"/>
    </location>
</feature>
<feature type="compositionally biased region" description="Polar residues" evidence="1">
    <location>
        <begin position="5877"/>
        <end position="5888"/>
    </location>
</feature>
<feature type="region of interest" description="Disordered" evidence="1">
    <location>
        <begin position="1038"/>
        <end position="1130"/>
    </location>
</feature>
<feature type="compositionally biased region" description="Basic residues" evidence="1">
    <location>
        <begin position="4770"/>
        <end position="4781"/>
    </location>
</feature>
<feature type="compositionally biased region" description="Basic and acidic residues" evidence="1">
    <location>
        <begin position="4822"/>
        <end position="4839"/>
    </location>
</feature>
<feature type="compositionally biased region" description="Basic residues" evidence="1">
    <location>
        <begin position="135"/>
        <end position="145"/>
    </location>
</feature>
<feature type="compositionally biased region" description="Basic residues" evidence="1">
    <location>
        <begin position="2571"/>
        <end position="2584"/>
    </location>
</feature>
<feature type="compositionally biased region" description="Basic and acidic residues" evidence="1">
    <location>
        <begin position="1594"/>
        <end position="1610"/>
    </location>
</feature>
<feature type="compositionally biased region" description="Basic and acidic residues" evidence="1">
    <location>
        <begin position="1210"/>
        <end position="1224"/>
    </location>
</feature>
<accession>A0A1L7WDK1</accession>
<feature type="compositionally biased region" description="Basic and acidic residues" evidence="1">
    <location>
        <begin position="5515"/>
        <end position="5528"/>
    </location>
</feature>
<feature type="compositionally biased region" description="Basic and acidic residues" evidence="1">
    <location>
        <begin position="5595"/>
        <end position="5618"/>
    </location>
</feature>
<feature type="compositionally biased region" description="Basic residues" evidence="1">
    <location>
        <begin position="2412"/>
        <end position="2424"/>
    </location>
</feature>
<feature type="region of interest" description="Disordered" evidence="1">
    <location>
        <begin position="5326"/>
        <end position="5403"/>
    </location>
</feature>
<feature type="region of interest" description="Disordered" evidence="1">
    <location>
        <begin position="4356"/>
        <end position="4425"/>
    </location>
</feature>
<feature type="compositionally biased region" description="Low complexity" evidence="1">
    <location>
        <begin position="1038"/>
        <end position="1049"/>
    </location>
</feature>
<feature type="compositionally biased region" description="Low complexity" evidence="1">
    <location>
        <begin position="1581"/>
        <end position="1593"/>
    </location>
</feature>
<feature type="region of interest" description="Disordered" evidence="1">
    <location>
        <begin position="872"/>
        <end position="1025"/>
    </location>
</feature>
<feature type="compositionally biased region" description="Basic residues" evidence="1">
    <location>
        <begin position="4611"/>
        <end position="4623"/>
    </location>
</feature>
<feature type="compositionally biased region" description="Basic and acidic residues" evidence="1">
    <location>
        <begin position="3436"/>
        <end position="3470"/>
    </location>
</feature>
<feature type="compositionally biased region" description="Basic and acidic residues" evidence="1">
    <location>
        <begin position="5802"/>
        <end position="5815"/>
    </location>
</feature>
<feature type="compositionally biased region" description="Low complexity" evidence="1">
    <location>
        <begin position="1771"/>
        <end position="1786"/>
    </location>
</feature>
<feature type="compositionally biased region" description="Low complexity" evidence="1">
    <location>
        <begin position="1623"/>
        <end position="1636"/>
    </location>
</feature>
<feature type="compositionally biased region" description="Acidic residues" evidence="1">
    <location>
        <begin position="257"/>
        <end position="273"/>
    </location>
</feature>
<feature type="compositionally biased region" description="Basic and acidic residues" evidence="1">
    <location>
        <begin position="2127"/>
        <end position="2140"/>
    </location>
</feature>
<feature type="compositionally biased region" description="Polar residues" evidence="1">
    <location>
        <begin position="4885"/>
        <end position="4916"/>
    </location>
</feature>
<feature type="region of interest" description="Disordered" evidence="1">
    <location>
        <begin position="5248"/>
        <end position="5310"/>
    </location>
</feature>
<feature type="compositionally biased region" description="Basic residues" evidence="1">
    <location>
        <begin position="4851"/>
        <end position="4860"/>
    </location>
</feature>
<feature type="compositionally biased region" description="Basic and acidic residues" evidence="1">
    <location>
        <begin position="817"/>
        <end position="826"/>
    </location>
</feature>
<feature type="compositionally biased region" description="Basic and acidic residues" evidence="1">
    <location>
        <begin position="1919"/>
        <end position="1933"/>
    </location>
</feature>
<feature type="region of interest" description="Disordered" evidence="1">
    <location>
        <begin position="4443"/>
        <end position="5233"/>
    </location>
</feature>
<feature type="compositionally biased region" description="Basic and acidic residues" evidence="1">
    <location>
        <begin position="2859"/>
        <end position="2895"/>
    </location>
</feature>
<feature type="compositionally biased region" description="Polar residues" evidence="1">
    <location>
        <begin position="4975"/>
        <end position="4988"/>
    </location>
</feature>
<feature type="compositionally biased region" description="Basic residues" evidence="1">
    <location>
        <begin position="3019"/>
        <end position="3032"/>
    </location>
</feature>
<feature type="compositionally biased region" description="Acidic residues" evidence="1">
    <location>
        <begin position="2555"/>
        <end position="2565"/>
    </location>
</feature>
<feature type="compositionally biased region" description="Basic and acidic residues" evidence="1">
    <location>
        <begin position="3914"/>
        <end position="3924"/>
    </location>
</feature>
<feature type="region of interest" description="Disordered" evidence="1">
    <location>
        <begin position="6440"/>
        <end position="6466"/>
    </location>
</feature>
<organism evidence="2 3">
    <name type="scientific">Phialocephala subalpina</name>
    <dbReference type="NCBI Taxonomy" id="576137"/>
    <lineage>
        <taxon>Eukaryota</taxon>
        <taxon>Fungi</taxon>
        <taxon>Dikarya</taxon>
        <taxon>Ascomycota</taxon>
        <taxon>Pezizomycotina</taxon>
        <taxon>Leotiomycetes</taxon>
        <taxon>Helotiales</taxon>
        <taxon>Mollisiaceae</taxon>
        <taxon>Phialocephala</taxon>
        <taxon>Phialocephala fortinii species complex</taxon>
    </lineage>
</organism>
<feature type="compositionally biased region" description="Basic residues" evidence="1">
    <location>
        <begin position="5196"/>
        <end position="5206"/>
    </location>
</feature>
<feature type="compositionally biased region" description="Basic residues" evidence="1">
    <location>
        <begin position="2220"/>
        <end position="2230"/>
    </location>
</feature>
<sequence length="6466" mass="714526">MADRRRRSSPAQSHSSRRKHDSRRSTHYEEIVPEPIQQSQQRYEPDMRSSKGAESQHERERAAYASSYSSSSSSSLIDISRTFPPNRSGIRTFFTAPSEHRRKLRRRRSSRLFKIGNSSSSSVNSDLAYGTGYIKRPKSRVRSRKGKEIDRERYSERHGERYDARYSDRERERTTTTRHDGRDGRDGRSGLSKAATDAEILAVGAGLAKLAREQNKIDLMGAKSGRSPGLVGARETSHGLTASRGLAPSKISHGSDTFDEDGWESASDDESDASVDSRLAYDNNTKSKWRLWGRKKQKPMSRKNTIVDPRLFGPANSLHGIVTQPVGFGEVSSWTSVSDVSAFGQRDPYPMTPRRDDSVRNSQQSLQQVYPVPTSDPDTFTAGRASRGSVISEPPSYVSTRPGPIPIQQPQPITPVSQSVYEPIYPTRSESGGILKKTSSSSRTPSLAQAALVGVAGAAVGAAIASNRDDRKDRDRQREDELRDKERQKHRDSERVEATRESERREAERRESERREVERRELERREIERRELERKESERRRAKRDSPDRKDKEKRRDREKDKKDDTDRDRKSSKRRDETRDERDERREKRREERRSERGSEVDSRIDTLPIEERRAERPELVDRRTKSEAAVSSTNVDPFQYQVRESAFHTTTTESPAGHRTPTVVTVEREPDFTRKRSYSIKDPSSASEARIEVEYSDDNDRRIRGRDSRDAPLHEAEDIYEETKHFTAPIAVAAVGAAIAAEHYRETRSDKRRDERRRGDHDYDYKSRDMDQDKNRDREAERIQEEADKAYREIVMARKIASQVIRSRSPSPDRSVVDKYKNKEEEEEEEEPVRIVTPPGMEEHKKGPYDAPNADFQLDHVIEPREMHIFKAPSVGRNRANSEPAFLKRDPDAERPRPLLNLVYPTPTPSPVPEKQRERSPPSCSEPSRSETSRSPKSKDSKNRDLPRVGASDIVIGPRGEVIASPTTSTVSKGVTWGENEFKHYEVESPSEHRDEFVSDTDLPAREVPKEVKSSGSKSKGWGAIVAGITGAGIGAAVASSSNTSKSSKSKKDDEKKSDAPYEYRGVVVEPESPPRRKSPPRRERDQSPPSPGPKPASPRSSHMPGGFDDDIDFTATVAAGLQDTGFDPNIVINDPSFCRRDSPPGSNGPGIYHAPFAETVTDLGAIPPPNTGSDAPGFILGEVASTPGDWQSVSPAAEEYETPTKLSKKEQKKRDKQRRQSGDVTPLEEPTPTREVVEEPKLSKKEQKKRDKEAARKAALADEEIITPVAEQVVEEPESYSEASRQSSKKSKRSSTSLDEIAESSREARTVSVPVNAFDDLKNGDDDWTDTEKSKKKRDSERFDSPVRSALPAEIASEVSSSKKSKRDSERYESPPRSVPTYDAASDIGGFLKRDSDRYESPPRSRDAVSEIGTGRSSSTKDKSKRDSERYKSPPRSRDVVFDIGIGRSSSTKDKSKRQSKQYEREPEEVSLPPSTPSEVSRDGDYEDRKSRKSSNRDSGIFSSTDRDMSQSVVSADASRYDDSGPRRKKKSRSGRDDFDDTRSVASAPADDDTKSRTSKGDKDKEKEKEKEKDKKNSIFSSLFGSTSKSSARDDSPKGAKDDEDGKKSKKSKGHSVPDSSSIYGGIGASSVGDLSRSVSNGSNGKHDYDDDLDDGVRSDGEKRRKSRSRSASTTSTKKDSFLGNAGILGAGAGLAGAAAVAITAQQHRQSNAANTNNETAEHVRSMSAERPTARDEILDPEIAERQFRPSIDPQYGDLLPLPPSDPTTPNVEPVEELPGLPESRPDTPEDERVSRQKGIKAIRRNLQETPMKSPSHSAVPLVFKMGNRSTPSSPGFVRSSPDHSPATPNAESLAFPRARPSRPTSWDKSTEYKPLFLPETVARRGSTVQSQESEHPYPELPPSEATSSRSSSLLDFHDALEDPHSETRSRAQSLSLDTGIAPAAPSELLDSTQTTPKAPSFPRDISGPESPIETPRDAASHEKDSHSIGKDVAAVAATAGLVSTLGYFASTPSGSPVKSNWMDDLPSAKREISPSGKAYSGEHRPEDELPSIPRQPCPVDPMTKDRSSYLLRSSPMSRKIDDERDALDSIQERDPSDVFAPSSESARDIEQERQRAFETLSTPREDVDDPFKDSAAQDKISASEEIGELADEFASKSKKDKKDKKKSKGLSRPSTQNDIPLSESSREIVPEPEVEVPVPAPAPVEQEPAEEFFTSKSKKDKKKGKGLSRSSTQDDLTSFGASEDIRPESETPAAVEQEPVEEFLTTKTKKDKKKGKGLSRSSTQDDLTSMRATESVLPEPEAPASAPVGAEPAEDFFTTKSKKNKKKDKKKNKTASAWEPEESESASATPAIETTEEVRNKTPASRDAQEPEIDQTNAEPDVIPSFSTEQTLVEAPGIEAFEDFSSPRSKKDKKDKKKGKSTSVWEPDSFNDAPEEPTHETSNPVLVETPVSLDVHELAAPISEEPITEPISVQDQSNEPIDDFSAPKSKKDKKKDKKKNSAFSWEPEASKSAPADSLPEASTPALEEETPISRDFQEAYFDHPVLAQEPVTEETSAEPIEDFSSPKSKKDKKDKKKRKSLLNWGAETSKDIPEFIEQSVQEPSRELPEPSTSVDVLPQDIEQPPLEQSETATADDFSTPKSKKDKKKRRSLLSWGAETAEDVPEPAEEPIQESSREVPEFSTAAEVQSRDANQPALEEPETAPAEGSSTSKSKKDKKKDKKKKSILSWELESFEDAQEQVQEPMPEIPVPRSLVGSQETLLHDTSVLPEDASATHDYEPLPEPSPAAVDLPVSRDIEDTSELLLPSTGPEFVSETPLPAPEEAESSSTSKSKKDKKDKKKNKSVLTWPEDDEEIKPAEKPVPESTKEKAEPSTGSIDKDKIPIDWGHDAVEVVAAPESKILDEETPQSQEKVVESSTANEEATSRHLDEGSERAIEEPSAPAASEQAEDFFTPKSKKDKKKDKKKGKSALTWDVEDEQSGSQTPPASLEASRDVSEQPSAVEDSQQFDNFSTSKSKKDKKKDKKKGKSIAAWDEPESQEPTKPELLVEETRDVFEEAPTPAPVVEEEDEFPAFQSKKVKKKDKKKGRSTTTWDEPDIQEPTQSETLIEGTRDVVNENPEPAAIAEADDEFPVFTPKKDKKNGKKGKSISSWEPVEVAEPEKSIPFDEPSQPAETVAEDIPTPVAEPEDEFPTFTSKKDKKKDKKKSKSTSAWDTEPEPQLEGPAAQDAPTEESRDVTGTSTPAAEPEDEFAGFVSKKDKKKDKKKGKSSSWEPELETPLDAPITSELPSQQVEDPLQEPVTRAVEVEDEFPAFVSKKDKKKKKKTKSATPSEPDVETLVSETPKQPLESTRGAPDASSALTEDSADAFSTPKSKKDKKKDKKKGKSISAWEPETEDPELEASKEILPEPSRGIVEESSSISFGAIVPQDDISSKGPEREVAAKPTHHVQEVSEIVPKDSASDGHQDSINVREPYPDVPSRELESSDLHPIQGLSENIHDKTESLDPDLPAHKDAIARDIPAEAAAHQEETTLPEVPSHEIQPDVETVEPETFTPDDFAAFETKKGKKKKKGKSMAWGPEEAPALSESSSRDIETDIKDVTQDEPTPEEFVTKSSKKDKKKKGKASSAWEPEPETPVVEEPEAIVTAPEIAAEQPQETSAQDGFGFTETKKGKKKKGKSLSTWEPEPEIAPTPAEPIPEEQPNESFEEFTTPSSEKGKKGPKKSQALDVEDELPADDMAPGSSKAVEQETSLPVLEIPSAKATPMGGPGAWPITPATPVTGGEARSGQVPGDKSKDYFPSAALLPVAAVGAALLGADAVHDRSVPEKDMSSESAPSKAVDEAKIQMPETETESKPAADGFAAGYNNDQLSLARQLQEEFGSGSKKSKKDKSKRKSLPATPARQASTSRSRAIDDFTEDHHRARSLSIEPARSGVSPATDERPSLYSEEQLELARQLKEEFGSGSKKSKKDKKKKRDLSEPPAQEDDFAREIVEEPQTMISNVGDDSQQLDAPGTLRVDGFAAGYQEDQLSLARQLQAEFGSGSKKSKKDKKRRSTSQTPRDEEPAADGYFGERSQPHYSESLPLEGSENAPEPDIQATESTHDGLVVGYSEDQLELARQLKEDFGSGSKKKSKKDKKRQSLLRGTTEDDFSSDAFMGASEQQSGVATPLDEGTRDASMEPEDAFATVSKKSKKDKKGKKRETSLVRGTTDEDFTPQPAPEIVSESKDNEPSEFAAADKRLDEPTAAEPEDEFAPVTKKSKKEKKGKKRESIASEEFQPKTSSQDVVQPRGETPQPEIIEENIEQPTPAEPEDEFASVTKKGKKDKKGKKRDSLIPDTIEEVAIPVVPAEIVSKREEPALPETSEKTVDLETPSQETSTLPADDDFDFPTKKLKKDKKNRKSTAGFEDSFVHQEPESTSASQFLAADVTSTVDVTAVSSGTDIVAESDEFGLGRKPSKKERKKRQSLLQTSTFDEPPEQPTETRDVQPEPESQDLAETHVPTPSERPQDDEFEFSSKRSKKDKKKQKSLQQTSWADDTSMEEAESSRQPEPADDQHLEKSIEAPSVRGTTAQPANLESTEARDVETSQPTPKDAAEEAPLDMFEHLAFIKKSKKDKKRKDATKQDSEETSGISTPMDLDTDLKTANEPSFPSENITPEQAEPPTETLPIESAREVVEEPVDDWSLPSKKSKKDKKKKKGSSKANSGTSTPLKPILEPVEDLKNELPPQDVQEPVTAERAVQETTEDLPTISKDLQDPDDEWGYTPSKKSKKDKKKRKSGISTPIEEAVPEVEEPFQVVAEPASVSREPIQEQTPPTEETFARELDTSAPLETKDIVPEPEDEWSLPSKKSKKDKNHKSGILMPNEEPLVAQDVKEEVLAEPSQPSSASMGFPEASSQRTVNEPSSTLPASSTAKPEDEWGFSSKKSKKDKKKRKSGLSTPIEEALPSDTKEEVIAGPSLAFVPTDITPGVVPTTTSRSIQDQESSVPLEPSTAKPNEEWGGLTRKMSKKDKKKRKSGLSTPIEEPMAAEPPMPSTDNFGRTAEREVTDISTAGPASQDLGPERVHDLAESQENELSSAATQNIEEQEPVDEFAFVTKRSKKDKQGKKAPRGNSESEPSSFVQSSGPGPIDLFPRHEAKDDTPEVPERLTSSPVSFEKADVAREAPTAEVNPDSNIDTHHEETRDIFPSDLSRKSSKKDKRKRQATVIVGTDDGQSTAKAPLTSWADEVEEAEVVRDHPIIEDLAKDEALSHIPSTTESAPVDDFLRPTKKGKKGKKRNSGQVEPAEIPHPPIGGDLPRGATSNKSSNIPALATVAGATLASAALMGKSKESSEETSTSEVTTPVRKLSKKEKRKQSIDKRTPTNDIFDDPALWEGEKPRAYEGQDDDDGFWSPPREGGPARHTIVEEVQPEVTARECKVDVAPRSGPASLFPSFAPDAFSRLEEEEAERKPEIDQTPISFSHASRDVPHQDSIITPIGQPYHAEPRSIVTTPPEERNISFEGVTPISQEHISAPHRDFAESRDADSSFIDSPIEYRQSTPLSSRKYARLSMPVVQEETLESERHSSGRHHDEPTSHRDSAYESPIPPQKGFSDLHEHVRDSGVHLRDFSPAEKVRAPVTSTDDAIARLSWPSVDEETETVDLHNSQRPKISSKKYYEDGKRSVEARDSPRPKGEKATDFYRSQRHAEEKPILHHEDGPSSRDTLPSQKVREEAHTELHRTSTIHGSQRPSGGSLVQQRLQKFESPDAVRSIPPRAGNIVKQRVQGFDTPDSQRVQRLGPETPDLPPPRKPAFETPGSQRSDRSQPSDHDSPEYQRSQKPKEDKYAGLTSAERPPAEKPKGYGDLAAGAAIAGAATLGFAAARKLSQEQREQRPGSAQSIRSSSGVNRLRTPDLHRPDSVNSNRSGTPPLRRSDRKVADLRSLSQRSKPDLAKEAELAAITASTVNTANPTANEGRVRAKDMADVYDGFGEGRMGSPRSPTRPHSMRRRQSMQVLELENRVDQLANENRMLAEFKAQAERNLHTSQAASSSLVEKDAEIDALKRTLDWLQHEVTRLTEVNEGLTSANAEIARQHSDRYVMLETQHAQATRELAETRNAHTDLSSGMEGLVRGEVQKAVQDKDQEIAQLRAELDVAKEKIRDMQRQILAAKANEGLEFLTVRDEDYFDNACQQLCQHVQQWVLRFSKFSDMRACRLTSEINNDKTIDRLDNAILDGSDVDNYLADRVKRRDVFMSMTMTMVWEFVFTRYLFGMDREQRQKLKSLEKTLSEVGPASAVHSWRATTLTLLSRREAFKQQREQDTQAVVNAIIETLSEILPPPSNLEAQIEDQLTRVMKAAVDLSIEMRCQRAEYMMLPPLQPEYDANGDLASKVSFNAALMNERSGDTVSNEDLEAQKAIVRIVLFPLVVKKGDDSGEGDEEIVVCPAQVLVAKSKKARFTDTAQSNHSRMSMQSSMPADAGEGNVI</sequence>
<feature type="compositionally biased region" description="Basic residues" evidence="1">
    <location>
        <begin position="2271"/>
        <end position="2281"/>
    </location>
</feature>
<reference evidence="2 3" key="1">
    <citation type="submission" date="2016-03" db="EMBL/GenBank/DDBJ databases">
        <authorList>
            <person name="Ploux O."/>
        </authorList>
    </citation>
    <scope>NUCLEOTIDE SEQUENCE [LARGE SCALE GENOMIC DNA]</scope>
    <source>
        <strain evidence="2 3">UAMH 11012</strain>
    </source>
</reference>
<feature type="compositionally biased region" description="Low complexity" evidence="1">
    <location>
        <begin position="2706"/>
        <end position="2715"/>
    </location>
</feature>
<feature type="region of interest" description="Disordered" evidence="1">
    <location>
        <begin position="1828"/>
        <end position="1992"/>
    </location>
</feature>
<feature type="region of interest" description="Disordered" evidence="1">
    <location>
        <begin position="462"/>
        <end position="719"/>
    </location>
</feature>
<feature type="compositionally biased region" description="Basic and acidic residues" evidence="1">
    <location>
        <begin position="1052"/>
        <end position="1064"/>
    </location>
</feature>
<feature type="compositionally biased region" description="Basic residues" evidence="1">
    <location>
        <begin position="4520"/>
        <end position="4530"/>
    </location>
</feature>
<evidence type="ECO:0000313" key="3">
    <source>
        <dbReference type="Proteomes" id="UP000184330"/>
    </source>
</evidence>
<proteinExistence type="predicted"/>
<feature type="region of interest" description="Disordered" evidence="1">
    <location>
        <begin position="1"/>
        <end position="194"/>
    </location>
</feature>
<feature type="compositionally biased region" description="Basic and acidic residues" evidence="1">
    <location>
        <begin position="5687"/>
        <end position="5702"/>
    </location>
</feature>
<feature type="compositionally biased region" description="Low complexity" evidence="1">
    <location>
        <begin position="3647"/>
        <end position="3657"/>
    </location>
</feature>
<feature type="compositionally biased region" description="Low complexity" evidence="1">
    <location>
        <begin position="63"/>
        <end position="75"/>
    </location>
</feature>
<feature type="compositionally biased region" description="Basic residues" evidence="1">
    <location>
        <begin position="4261"/>
        <end position="4271"/>
    </location>
</feature>
<feature type="compositionally biased region" description="Basic residues" evidence="1">
    <location>
        <begin position="4323"/>
        <end position="4333"/>
    </location>
</feature>
<feature type="compositionally biased region" description="Basic and acidic residues" evidence="1">
    <location>
        <begin position="930"/>
        <end position="949"/>
    </location>
</feature>
<feature type="compositionally biased region" description="Basic residues" evidence="1">
    <location>
        <begin position="3618"/>
        <end position="3628"/>
    </location>
</feature>
<feature type="compositionally biased region" description="Basic and acidic residues" evidence="1">
    <location>
        <begin position="2109"/>
        <end position="2120"/>
    </location>
</feature>
<feature type="compositionally biased region" description="Low complexity" evidence="1">
    <location>
        <begin position="3120"/>
        <end position="3129"/>
    </location>
</feature>
<feature type="compositionally biased region" description="Low complexity" evidence="1">
    <location>
        <begin position="1016"/>
        <end position="1025"/>
    </location>
</feature>
<feature type="compositionally biased region" description="Basic residues" evidence="1">
    <location>
        <begin position="2835"/>
        <end position="2847"/>
    </location>
</feature>
<feature type="compositionally biased region" description="Basic residues" evidence="1">
    <location>
        <begin position="5008"/>
        <end position="5019"/>
    </location>
</feature>
<dbReference type="PANTHER" id="PTHR40641:SF2">
    <property type="entry name" value="INVOLUCRIN REPEAT PROTEIN"/>
    <property type="match status" value="1"/>
</dbReference>
<feature type="compositionally biased region" description="Polar residues" evidence="1">
    <location>
        <begin position="3001"/>
        <end position="3017"/>
    </location>
</feature>
<dbReference type="InterPro" id="IPR053268">
    <property type="entry name" value="Woronin_anchor"/>
</dbReference>
<feature type="compositionally biased region" description="Basic and acidic residues" evidence="1">
    <location>
        <begin position="1537"/>
        <end position="1546"/>
    </location>
</feature>
<feature type="compositionally biased region" description="Basic residues" evidence="1">
    <location>
        <begin position="2492"/>
        <end position="2504"/>
    </location>
</feature>
<feature type="compositionally biased region" description="Basic and acidic residues" evidence="1">
    <location>
        <begin position="2535"/>
        <end position="2545"/>
    </location>
</feature>
<feature type="region of interest" description="Disordered" evidence="1">
    <location>
        <begin position="1710"/>
        <end position="1801"/>
    </location>
</feature>
<protein>
    <recommendedName>
        <fullName evidence="4">Involucrin repeat protein</fullName>
    </recommendedName>
</protein>
<feature type="compositionally biased region" description="Polar residues" evidence="1">
    <location>
        <begin position="5723"/>
        <end position="5742"/>
    </location>
</feature>
<feature type="compositionally biased region" description="Acidic residues" evidence="1">
    <location>
        <begin position="3701"/>
        <end position="3711"/>
    </location>
</feature>
<feature type="region of interest" description="Disordered" evidence="1">
    <location>
        <begin position="5867"/>
        <end position="5933"/>
    </location>
</feature>
<feature type="compositionally biased region" description="Basic and acidic residues" evidence="1">
    <location>
        <begin position="5135"/>
        <end position="5149"/>
    </location>
</feature>
<feature type="compositionally biased region" description="Basic residues" evidence="1">
    <location>
        <begin position="2716"/>
        <end position="2729"/>
    </location>
</feature>
<feature type="compositionally biased region" description="Basic and acidic residues" evidence="1">
    <location>
        <begin position="4227"/>
        <end position="4246"/>
    </location>
</feature>
<feature type="region of interest" description="Disordered" evidence="1">
    <location>
        <begin position="1138"/>
        <end position="1157"/>
    </location>
</feature>
<feature type="compositionally biased region" description="Basic and acidic residues" evidence="1">
    <location>
        <begin position="2082"/>
        <end position="2100"/>
    </location>
</feature>
<feature type="region of interest" description="Disordered" evidence="1">
    <location>
        <begin position="3826"/>
        <end position="4018"/>
    </location>
</feature>
<feature type="region of interest" description="Disordered" evidence="1">
    <location>
        <begin position="805"/>
        <end position="856"/>
    </location>
</feature>
<feature type="compositionally biased region" description="Basic and acidic residues" evidence="1">
    <location>
        <begin position="1735"/>
        <end position="1751"/>
    </location>
</feature>
<feature type="compositionally biased region" description="Basic residues" evidence="1">
    <location>
        <begin position="4132"/>
        <end position="4144"/>
    </location>
</feature>
<feature type="compositionally biased region" description="Basic and acidic residues" evidence="1">
    <location>
        <begin position="1978"/>
        <end position="1992"/>
    </location>
</feature>
<feature type="compositionally biased region" description="Basic and acidic residues" evidence="1">
    <location>
        <begin position="467"/>
        <end position="628"/>
    </location>
</feature>
<dbReference type="EMBL" id="FJOG01000001">
    <property type="protein sequence ID" value="CZR50860.1"/>
    <property type="molecule type" value="Genomic_DNA"/>
</dbReference>
<feature type="region of interest" description="Disordered" evidence="1">
    <location>
        <begin position="1165"/>
        <end position="1692"/>
    </location>
</feature>
<gene>
    <name evidence="2" type="ORF">PAC_00734</name>
</gene>
<feature type="region of interest" description="Disordered" evidence="1">
    <location>
        <begin position="4037"/>
        <end position="4341"/>
    </location>
</feature>
<feature type="compositionally biased region" description="Acidic residues" evidence="1">
    <location>
        <begin position="2663"/>
        <end position="2675"/>
    </location>
</feature>
<feature type="compositionally biased region" description="Polar residues" evidence="1">
    <location>
        <begin position="4649"/>
        <end position="4660"/>
    </location>
</feature>
<feature type="compositionally biased region" description="Basic residues" evidence="1">
    <location>
        <begin position="4691"/>
        <end position="4703"/>
    </location>
</feature>
<feature type="compositionally biased region" description="Basic residues" evidence="1">
    <location>
        <begin position="2324"/>
        <end position="2337"/>
    </location>
</feature>